<evidence type="ECO:0000256" key="3">
    <source>
        <dbReference type="ARBA" id="ARBA00022630"/>
    </source>
</evidence>
<protein>
    <submittedName>
        <fullName evidence="7">FAD binding domain-containing protein</fullName>
    </submittedName>
</protein>
<dbReference type="GO" id="GO:0016709">
    <property type="term" value="F:oxidoreductase activity, acting on paired donors, with incorporation or reduction of molecular oxygen, NAD(P)H as one donor, and incorporation of one atom of oxygen"/>
    <property type="evidence" value="ECO:0007669"/>
    <property type="project" value="UniProtKB-ARBA"/>
</dbReference>
<dbReference type="PRINTS" id="PR00420">
    <property type="entry name" value="RNGMNOXGNASE"/>
</dbReference>
<dbReference type="SUPFAM" id="SSF51905">
    <property type="entry name" value="FAD/NAD(P)-binding domain"/>
    <property type="match status" value="1"/>
</dbReference>
<keyword evidence="4" id="KW-0274">FAD</keyword>
<dbReference type="EMBL" id="JAAECE010000003">
    <property type="protein sequence ID" value="KAF1803859.1"/>
    <property type="molecule type" value="Genomic_DNA"/>
</dbReference>
<dbReference type="InterPro" id="IPR036249">
    <property type="entry name" value="Thioredoxin-like_sf"/>
</dbReference>
<dbReference type="Gene3D" id="3.40.30.20">
    <property type="match status" value="1"/>
</dbReference>
<dbReference type="PANTHER" id="PTHR43004">
    <property type="entry name" value="TRK SYSTEM POTASSIUM UPTAKE PROTEIN"/>
    <property type="match status" value="1"/>
</dbReference>
<dbReference type="PANTHER" id="PTHR43004:SF19">
    <property type="entry name" value="BINDING MONOOXYGENASE, PUTATIVE (JCVI)-RELATED"/>
    <property type="match status" value="1"/>
</dbReference>
<sequence>MVTPDMSIPAPASKVDFLVVGGGPVGLLAANLIVQAGLTARIVDIEYEPNHWGRGDWIHGRTLELLERAGLATELLKTGVKVDKMSSYMNGKLQKEIPFVPEETESKHEYLLCVGQHITESSLQSQLSQFDVQVERPSTVVSMDRDENKDGEYPITATVMHLQEGRGTEDVQCKYVLGCDGAHSDIRQQLGITNEGETSETHAGVLDALIRTNFASRKEVCIVQSDHAKTISMFPRENGLTRLFVHFNENEHEQRKEQHNRNKIMLEDIQREAKRALLPHRIEFLGILYWSVYVVGQRYASRLDSKDQRVFLCGDAAHSQSPTLGQGLNTGFGDIFNLIWKIVMVERGQLDRKYLATYHSERWPVAQTVLDIDRIAAKAAAGHQAADYCDVVEKHRLFTAGYGISYEKNTKDDVSLMWAPGGGNEDEAIELQSEYHMKPGMRAPNFKVFGFTSGKKTRLFDAIPKNDTVPQWLSYTLFVLAHDLRSTHDIVATFLQETSKAATLLPPTNVVVITTSTADQVAAYKSMLDSDRVVIDKLNQAQCHRAFHRRAIANGNHHSPDDEKVQVVLVRPDGYIGTIIRSDDATVLSKRVCQYFSNIV</sequence>
<evidence type="ECO:0000256" key="4">
    <source>
        <dbReference type="ARBA" id="ARBA00022827"/>
    </source>
</evidence>
<evidence type="ECO:0000256" key="1">
    <source>
        <dbReference type="ARBA" id="ARBA00001974"/>
    </source>
</evidence>
<evidence type="ECO:0000256" key="5">
    <source>
        <dbReference type="ARBA" id="ARBA00023002"/>
    </source>
</evidence>
<evidence type="ECO:0000259" key="6">
    <source>
        <dbReference type="Pfam" id="PF01494"/>
    </source>
</evidence>
<evidence type="ECO:0000313" key="8">
    <source>
        <dbReference type="Proteomes" id="UP000469890"/>
    </source>
</evidence>
<dbReference type="InterPro" id="IPR002938">
    <property type="entry name" value="FAD-bd"/>
</dbReference>
<dbReference type="Proteomes" id="UP000469890">
    <property type="component" value="Unassembled WGS sequence"/>
</dbReference>
<dbReference type="Pfam" id="PF01494">
    <property type="entry name" value="FAD_binding_3"/>
    <property type="match status" value="1"/>
</dbReference>
<dbReference type="Gene3D" id="3.50.50.60">
    <property type="entry name" value="FAD/NAD(P)-binding domain"/>
    <property type="match status" value="1"/>
</dbReference>
<gene>
    <name evidence="7" type="ORF">FB192DRAFT_1370199</name>
</gene>
<dbReference type="InterPro" id="IPR038220">
    <property type="entry name" value="PHOX_C_sf"/>
</dbReference>
<accession>A0A8H4BKN6</accession>
<comment type="similarity">
    <text evidence="2">Belongs to the PheA/TfdB FAD monooxygenase family.</text>
</comment>
<proteinExistence type="inferred from homology"/>
<dbReference type="GO" id="GO:0071949">
    <property type="term" value="F:FAD binding"/>
    <property type="evidence" value="ECO:0007669"/>
    <property type="project" value="InterPro"/>
</dbReference>
<reference evidence="7 8" key="1">
    <citation type="submission" date="2019-09" db="EMBL/GenBank/DDBJ databases">
        <authorList>
            <consortium name="DOE Joint Genome Institute"/>
            <person name="Mondo S.J."/>
            <person name="Navarro-Mendoza M.I."/>
            <person name="Perez-Arques C."/>
            <person name="Panchal S."/>
            <person name="Nicolas F.E."/>
            <person name="Ganguly P."/>
            <person name="Pangilinan J."/>
            <person name="Grigoriev I."/>
            <person name="Heitman J."/>
            <person name="Sanya K."/>
            <person name="Garre V."/>
        </authorList>
    </citation>
    <scope>NUCLEOTIDE SEQUENCE [LARGE SCALE GENOMIC DNA]</scope>
    <source>
        <strain evidence="7 8">MU402</strain>
    </source>
</reference>
<feature type="domain" description="FAD-binding" evidence="6">
    <location>
        <begin position="15"/>
        <end position="371"/>
    </location>
</feature>
<dbReference type="SUPFAM" id="SSF54373">
    <property type="entry name" value="FAD-linked reductases, C-terminal domain"/>
    <property type="match status" value="1"/>
</dbReference>
<name>A0A8H4BKN6_MUCCL</name>
<keyword evidence="5" id="KW-0560">Oxidoreductase</keyword>
<dbReference type="AlphaFoldDB" id="A0A8H4BKN6"/>
<comment type="cofactor">
    <cofactor evidence="1">
        <name>FAD</name>
        <dbReference type="ChEBI" id="CHEBI:57692"/>
    </cofactor>
</comment>
<dbReference type="SUPFAM" id="SSF52833">
    <property type="entry name" value="Thioredoxin-like"/>
    <property type="match status" value="1"/>
</dbReference>
<evidence type="ECO:0000313" key="7">
    <source>
        <dbReference type="EMBL" id="KAF1803859.1"/>
    </source>
</evidence>
<keyword evidence="3" id="KW-0285">Flavoprotein</keyword>
<evidence type="ECO:0000256" key="2">
    <source>
        <dbReference type="ARBA" id="ARBA00007801"/>
    </source>
</evidence>
<dbReference type="Gene3D" id="3.30.9.10">
    <property type="entry name" value="D-Amino Acid Oxidase, subunit A, domain 2"/>
    <property type="match status" value="1"/>
</dbReference>
<organism evidence="7 8">
    <name type="scientific">Mucor circinelloides f. lusitanicus</name>
    <name type="common">Mucor racemosus var. lusitanicus</name>
    <dbReference type="NCBI Taxonomy" id="29924"/>
    <lineage>
        <taxon>Eukaryota</taxon>
        <taxon>Fungi</taxon>
        <taxon>Fungi incertae sedis</taxon>
        <taxon>Mucoromycota</taxon>
        <taxon>Mucoromycotina</taxon>
        <taxon>Mucoromycetes</taxon>
        <taxon>Mucorales</taxon>
        <taxon>Mucorineae</taxon>
        <taxon>Mucoraceae</taxon>
        <taxon>Mucor</taxon>
    </lineage>
</organism>
<dbReference type="InterPro" id="IPR036188">
    <property type="entry name" value="FAD/NAD-bd_sf"/>
</dbReference>
<comment type="caution">
    <text evidence="7">The sequence shown here is derived from an EMBL/GenBank/DDBJ whole genome shotgun (WGS) entry which is preliminary data.</text>
</comment>
<dbReference type="InterPro" id="IPR050641">
    <property type="entry name" value="RIFMO-like"/>
</dbReference>